<evidence type="ECO:0000313" key="2">
    <source>
        <dbReference type="Proteomes" id="UP000729733"/>
    </source>
</evidence>
<reference evidence="1" key="1">
    <citation type="journal article" date="2021" name="Antonie Van Leeuwenhoek">
        <title>Draft genome and description of Waterburya agarophytonicola gen. nov. sp. nov. (Pleurocapsales, Cyanobacteria): a seaweed symbiont.</title>
        <authorList>
            <person name="Bonthond G."/>
            <person name="Shalygin S."/>
            <person name="Bayer T."/>
            <person name="Weinberger F."/>
        </authorList>
    </citation>
    <scope>NUCLEOTIDE SEQUENCE</scope>
    <source>
        <strain evidence="1">KI4</strain>
    </source>
</reference>
<dbReference type="Proteomes" id="UP000729733">
    <property type="component" value="Unassembled WGS sequence"/>
</dbReference>
<dbReference type="RefSeq" id="WP_229642309.1">
    <property type="nucleotide sequence ID" value="NZ_JADWDC010000072.1"/>
</dbReference>
<evidence type="ECO:0000313" key="1">
    <source>
        <dbReference type="EMBL" id="MCC0179207.1"/>
    </source>
</evidence>
<organism evidence="1 2">
    <name type="scientific">Waterburya agarophytonicola KI4</name>
    <dbReference type="NCBI Taxonomy" id="2874699"/>
    <lineage>
        <taxon>Bacteria</taxon>
        <taxon>Bacillati</taxon>
        <taxon>Cyanobacteriota</taxon>
        <taxon>Cyanophyceae</taxon>
        <taxon>Pleurocapsales</taxon>
        <taxon>Hyellaceae</taxon>
        <taxon>Waterburya</taxon>
        <taxon>Waterburya agarophytonicola</taxon>
    </lineage>
</organism>
<name>A0A964BWY5_9CYAN</name>
<proteinExistence type="predicted"/>
<keyword evidence="2" id="KW-1185">Reference proteome</keyword>
<dbReference type="EMBL" id="JADWDC010000072">
    <property type="protein sequence ID" value="MCC0179207.1"/>
    <property type="molecule type" value="Genomic_DNA"/>
</dbReference>
<dbReference type="AlphaFoldDB" id="A0A964BWY5"/>
<gene>
    <name evidence="1" type="ORF">I4641_19780</name>
</gene>
<protein>
    <submittedName>
        <fullName evidence="1">Uncharacterized protein</fullName>
    </submittedName>
</protein>
<sequence length="255" mass="28978">MAIIALKAWYLEQYEPIKKVIQKPCTLRLSRNSLLKTGLRADFLDDRFEVEGSDWFELYLEGKTVEFYIQGSGTYLVSNIDLVSQEIYFTKCNSISGLEPIIYYSPQNHCQPANKAITEVLESIIDRLATRSRIPLSLEITPHAPESPLRLSNNQLRKINKSLLFVADVTPIGKISREKQSDLLIDPNVCVELGYSIQNKDNGQILLLDMERPDLKGTIPFDMVGYKQLSFSTGSQLAKSLPKLIDVLLQRYSLF</sequence>
<accession>A0A964BWY5</accession>
<comment type="caution">
    <text evidence="1">The sequence shown here is derived from an EMBL/GenBank/DDBJ whole genome shotgun (WGS) entry which is preliminary data.</text>
</comment>